<feature type="transmembrane region" description="Helical" evidence="1">
    <location>
        <begin position="99"/>
        <end position="117"/>
    </location>
</feature>
<dbReference type="EMBL" id="FNAN01000009">
    <property type="protein sequence ID" value="SDF18725.1"/>
    <property type="molecule type" value="Genomic_DNA"/>
</dbReference>
<reference evidence="3" key="1">
    <citation type="submission" date="2016-10" db="EMBL/GenBank/DDBJ databases">
        <authorList>
            <person name="Varghese N."/>
            <person name="Submissions S."/>
        </authorList>
    </citation>
    <scope>NUCLEOTIDE SEQUENCE [LARGE SCALE GENOMIC DNA]</scope>
    <source>
        <strain evidence="3">DSM 25329</strain>
    </source>
</reference>
<dbReference type="Proteomes" id="UP000198748">
    <property type="component" value="Unassembled WGS sequence"/>
</dbReference>
<sequence>MFLTRFRFATYSPWGNCQDYFPFIRIELLNKSRESYFLFFLTFYWCCRSLSWFRALSTVFRTTLFTSVNTRSIQCTTDDVVTNTWQILHTTTADQYDRVLLQVVAFTWNVGIHLLVVRKTNTRYLTKCGVRFLRRSSVHPGAHAPALRA</sequence>
<name>A0A1G7J1G3_9BACT</name>
<keyword evidence="1" id="KW-1133">Transmembrane helix</keyword>
<evidence type="ECO:0000313" key="2">
    <source>
        <dbReference type="EMBL" id="SDF18725.1"/>
    </source>
</evidence>
<keyword evidence="1" id="KW-0472">Membrane</keyword>
<gene>
    <name evidence="2" type="ORF">SAMN04487996_109160</name>
</gene>
<protein>
    <submittedName>
        <fullName evidence="2">Uncharacterized protein</fullName>
    </submittedName>
</protein>
<dbReference type="AlphaFoldDB" id="A0A1G7J1G3"/>
<accession>A0A1G7J1G3</accession>
<feature type="transmembrane region" description="Helical" evidence="1">
    <location>
        <begin position="35"/>
        <end position="55"/>
    </location>
</feature>
<keyword evidence="1" id="KW-0812">Transmembrane</keyword>
<keyword evidence="3" id="KW-1185">Reference proteome</keyword>
<evidence type="ECO:0000256" key="1">
    <source>
        <dbReference type="SAM" id="Phobius"/>
    </source>
</evidence>
<organism evidence="2 3">
    <name type="scientific">Dyadobacter soli</name>
    <dbReference type="NCBI Taxonomy" id="659014"/>
    <lineage>
        <taxon>Bacteria</taxon>
        <taxon>Pseudomonadati</taxon>
        <taxon>Bacteroidota</taxon>
        <taxon>Cytophagia</taxon>
        <taxon>Cytophagales</taxon>
        <taxon>Spirosomataceae</taxon>
        <taxon>Dyadobacter</taxon>
    </lineage>
</organism>
<evidence type="ECO:0000313" key="3">
    <source>
        <dbReference type="Proteomes" id="UP000198748"/>
    </source>
</evidence>
<proteinExistence type="predicted"/>